<reference evidence="11 12" key="1">
    <citation type="submission" date="2024-04" db="EMBL/GenBank/DDBJ databases">
        <authorList>
            <consortium name="Genoscope - CEA"/>
            <person name="William W."/>
        </authorList>
    </citation>
    <scope>NUCLEOTIDE SEQUENCE [LARGE SCALE GENOMIC DNA]</scope>
</reference>
<dbReference type="InterPro" id="IPR017970">
    <property type="entry name" value="Homeobox_CS"/>
</dbReference>
<dbReference type="InterPro" id="IPR043562">
    <property type="entry name" value="RAX/RAX2"/>
</dbReference>
<dbReference type="InterPro" id="IPR001356">
    <property type="entry name" value="HD"/>
</dbReference>
<dbReference type="PROSITE" id="PS50071">
    <property type="entry name" value="HOMEOBOX_2"/>
    <property type="match status" value="1"/>
</dbReference>
<dbReference type="FunFam" id="1.10.10.60:FF:000071">
    <property type="entry name" value="Retinal homeobox gene 2"/>
    <property type="match status" value="1"/>
</dbReference>
<feature type="DNA-binding region" description="Homeobox" evidence="7">
    <location>
        <begin position="180"/>
        <end position="239"/>
    </location>
</feature>
<evidence type="ECO:0000256" key="6">
    <source>
        <dbReference type="ARBA" id="ARBA00023242"/>
    </source>
</evidence>
<evidence type="ECO:0000256" key="8">
    <source>
        <dbReference type="RuleBase" id="RU000682"/>
    </source>
</evidence>
<evidence type="ECO:0000313" key="11">
    <source>
        <dbReference type="EMBL" id="CAL1527960.1"/>
    </source>
</evidence>
<dbReference type="CDD" id="cd00086">
    <property type="entry name" value="homeodomain"/>
    <property type="match status" value="1"/>
</dbReference>
<feature type="compositionally biased region" description="Polar residues" evidence="9">
    <location>
        <begin position="50"/>
        <end position="75"/>
    </location>
</feature>
<keyword evidence="12" id="KW-1185">Reference proteome</keyword>
<evidence type="ECO:0000256" key="3">
    <source>
        <dbReference type="ARBA" id="ARBA00023125"/>
    </source>
</evidence>
<proteinExistence type="predicted"/>
<evidence type="ECO:0000256" key="9">
    <source>
        <dbReference type="SAM" id="MobiDB-lite"/>
    </source>
</evidence>
<keyword evidence="4 7" id="KW-0371">Homeobox</keyword>
<evidence type="ECO:0000313" key="12">
    <source>
        <dbReference type="Proteomes" id="UP001497497"/>
    </source>
</evidence>
<evidence type="ECO:0000256" key="7">
    <source>
        <dbReference type="PROSITE-ProRule" id="PRU00108"/>
    </source>
</evidence>
<feature type="compositionally biased region" description="Polar residues" evidence="9">
    <location>
        <begin position="91"/>
        <end position="100"/>
    </location>
</feature>
<dbReference type="PANTHER" id="PTHR46271">
    <property type="entry name" value="HOMEOBOX PROTEIN, PUTATIVE-RELATED"/>
    <property type="match status" value="1"/>
</dbReference>
<evidence type="ECO:0000256" key="5">
    <source>
        <dbReference type="ARBA" id="ARBA00023163"/>
    </source>
</evidence>
<feature type="compositionally biased region" description="Acidic residues" evidence="9">
    <location>
        <begin position="154"/>
        <end position="168"/>
    </location>
</feature>
<keyword evidence="3 7" id="KW-0238">DNA-binding</keyword>
<dbReference type="Gene3D" id="1.10.10.60">
    <property type="entry name" value="Homeodomain-like"/>
    <property type="match status" value="1"/>
</dbReference>
<dbReference type="GO" id="GO:0045944">
    <property type="term" value="P:positive regulation of transcription by RNA polymerase II"/>
    <property type="evidence" value="ECO:0007669"/>
    <property type="project" value="InterPro"/>
</dbReference>
<feature type="compositionally biased region" description="Polar residues" evidence="9">
    <location>
        <begin position="22"/>
        <end position="33"/>
    </location>
</feature>
<protein>
    <recommendedName>
        <fullName evidence="10">Homeobox domain-containing protein</fullName>
    </recommendedName>
</protein>
<feature type="compositionally biased region" description="Basic residues" evidence="9">
    <location>
        <begin position="131"/>
        <end position="147"/>
    </location>
</feature>
<evidence type="ECO:0000256" key="4">
    <source>
        <dbReference type="ARBA" id="ARBA00023155"/>
    </source>
</evidence>
<dbReference type="InterPro" id="IPR009057">
    <property type="entry name" value="Homeodomain-like_sf"/>
</dbReference>
<dbReference type="PANTHER" id="PTHR46271:SF4">
    <property type="entry name" value="HOMEOBOX PROTEIN, PUTATIVE-RELATED"/>
    <property type="match status" value="1"/>
</dbReference>
<accession>A0AAV2H2U6</accession>
<evidence type="ECO:0000259" key="10">
    <source>
        <dbReference type="PROSITE" id="PS50071"/>
    </source>
</evidence>
<feature type="domain" description="Homeobox" evidence="10">
    <location>
        <begin position="178"/>
        <end position="238"/>
    </location>
</feature>
<gene>
    <name evidence="11" type="ORF">GSLYS_00002130001</name>
</gene>
<dbReference type="SUPFAM" id="SSF46689">
    <property type="entry name" value="Homeodomain-like"/>
    <property type="match status" value="1"/>
</dbReference>
<comment type="subcellular location">
    <subcellularLocation>
        <location evidence="1 7 8">Nucleus</location>
    </subcellularLocation>
</comment>
<comment type="caution">
    <text evidence="11">The sequence shown here is derived from an EMBL/GenBank/DDBJ whole genome shotgun (WGS) entry which is preliminary data.</text>
</comment>
<dbReference type="Pfam" id="PF00046">
    <property type="entry name" value="Homeodomain"/>
    <property type="match status" value="1"/>
</dbReference>
<keyword evidence="5" id="KW-0804">Transcription</keyword>
<name>A0AAV2H2U6_LYMST</name>
<keyword evidence="2" id="KW-0805">Transcription regulation</keyword>
<feature type="compositionally biased region" description="Basic residues" evidence="9">
    <location>
        <begin position="77"/>
        <end position="90"/>
    </location>
</feature>
<dbReference type="AlphaFoldDB" id="A0AAV2H2U6"/>
<dbReference type="EMBL" id="CAXITT010000025">
    <property type="protein sequence ID" value="CAL1527960.1"/>
    <property type="molecule type" value="Genomic_DNA"/>
</dbReference>
<evidence type="ECO:0000256" key="2">
    <source>
        <dbReference type="ARBA" id="ARBA00023015"/>
    </source>
</evidence>
<dbReference type="PROSITE" id="PS00027">
    <property type="entry name" value="HOMEOBOX_1"/>
    <property type="match status" value="1"/>
</dbReference>
<dbReference type="Proteomes" id="UP001497497">
    <property type="component" value="Unassembled WGS sequence"/>
</dbReference>
<evidence type="ECO:0000256" key="1">
    <source>
        <dbReference type="ARBA" id="ARBA00004123"/>
    </source>
</evidence>
<dbReference type="SMART" id="SM00389">
    <property type="entry name" value="HOX"/>
    <property type="match status" value="1"/>
</dbReference>
<dbReference type="GO" id="GO:0005634">
    <property type="term" value="C:nucleus"/>
    <property type="evidence" value="ECO:0007669"/>
    <property type="project" value="UniProtKB-SubCell"/>
</dbReference>
<feature type="region of interest" description="Disordered" evidence="9">
    <location>
        <begin position="22"/>
        <end position="185"/>
    </location>
</feature>
<feature type="compositionally biased region" description="Basic residues" evidence="9">
    <location>
        <begin position="174"/>
        <end position="184"/>
    </location>
</feature>
<organism evidence="11 12">
    <name type="scientific">Lymnaea stagnalis</name>
    <name type="common">Great pond snail</name>
    <name type="synonym">Helix stagnalis</name>
    <dbReference type="NCBI Taxonomy" id="6523"/>
    <lineage>
        <taxon>Eukaryota</taxon>
        <taxon>Metazoa</taxon>
        <taxon>Spiralia</taxon>
        <taxon>Lophotrochozoa</taxon>
        <taxon>Mollusca</taxon>
        <taxon>Gastropoda</taxon>
        <taxon>Heterobranchia</taxon>
        <taxon>Euthyneura</taxon>
        <taxon>Panpulmonata</taxon>
        <taxon>Hygrophila</taxon>
        <taxon>Lymnaeoidea</taxon>
        <taxon>Lymnaeidae</taxon>
        <taxon>Lymnaea</taxon>
    </lineage>
</organism>
<dbReference type="GO" id="GO:0000981">
    <property type="term" value="F:DNA-binding transcription factor activity, RNA polymerase II-specific"/>
    <property type="evidence" value="ECO:0007669"/>
    <property type="project" value="InterPro"/>
</dbReference>
<sequence length="380" mass="42950">MASIGMQATRFHSIEAILGLSGQQDTSYQNSRSAEIIGQRSLTPEDHCGTSYQKISSTNPGPKGDQSYSSRTAATNGRHKQQSSFKHRSYQTHSSHQQPHTNHDQSRTNHQQPHTNHDQSRTNHQQPHTNQHQHHLNRPNPHGHHQPRAGPEERLEEEDVNDDDDDVTEDGRRSKGSKKHRRNRTTFTTYQLHELERAFERSHYPDVYSREELAIKINLPEVRVQVWFQNRRAKWRRQEKIEYLKVPDGLSGPPLPSLSSTVSLGSSSLPLDPWLTPPIVSMGGDMTSQSLSSFSASVMGAPSSMTYSEYLPLAMTSHGGSLTSQFHNFSGVFSPLHAKRSRSHDRVCHLGDKGTSITSLRVLAREHLETLERKLDGTFL</sequence>
<keyword evidence="6 7" id="KW-0539">Nucleus</keyword>
<dbReference type="GO" id="GO:0000978">
    <property type="term" value="F:RNA polymerase II cis-regulatory region sequence-specific DNA binding"/>
    <property type="evidence" value="ECO:0007669"/>
    <property type="project" value="TreeGrafter"/>
</dbReference>